<dbReference type="RefSeq" id="WP_243138244.1">
    <property type="nucleotide sequence ID" value="NZ_WBXO01000019.1"/>
</dbReference>
<comment type="caution">
    <text evidence="2">The sequence shown here is derived from an EMBL/GenBank/DDBJ whole genome shotgun (WGS) entry which is preliminary data.</text>
</comment>
<dbReference type="Gene3D" id="3.30.457.10">
    <property type="entry name" value="Copper amine oxidase-like, N-terminal domain"/>
    <property type="match status" value="1"/>
</dbReference>
<sequence>PLKFVSESFGAKVEWISRTRTVVITTGEATSDTVPVNQVISNVNELNRTDGINVTKAKVLTNNPYKMEISEGQTSRAIRVKGDDLGGIVLIKDGEVALRTQRASGTGEVVYIVDKNVDFSQYDYLGSYTFRNDTITLIPNPFK</sequence>
<dbReference type="Pfam" id="PF07833">
    <property type="entry name" value="Cu_amine_oxidN1"/>
    <property type="match status" value="1"/>
</dbReference>
<reference evidence="2 3" key="1">
    <citation type="submission" date="2019-10" db="EMBL/GenBank/DDBJ databases">
        <title>Whole-genome sequence of the extremophile Heliorestis acidaminivorans DSM 24790.</title>
        <authorList>
            <person name="Kyndt J.A."/>
            <person name="Meyer T.E."/>
        </authorList>
    </citation>
    <scope>NUCLEOTIDE SEQUENCE [LARGE SCALE GENOMIC DNA]</scope>
    <source>
        <strain evidence="2 3">DSM 24790</strain>
    </source>
</reference>
<evidence type="ECO:0000313" key="3">
    <source>
        <dbReference type="Proteomes" id="UP000468766"/>
    </source>
</evidence>
<keyword evidence="3" id="KW-1185">Reference proteome</keyword>
<dbReference type="Proteomes" id="UP000468766">
    <property type="component" value="Unassembled WGS sequence"/>
</dbReference>
<accession>A0A6I0EX96</accession>
<dbReference type="InterPro" id="IPR036582">
    <property type="entry name" value="Mao_N_sf"/>
</dbReference>
<proteinExistence type="predicted"/>
<dbReference type="InterPro" id="IPR012854">
    <property type="entry name" value="Cu_amine_oxidase-like_N"/>
</dbReference>
<dbReference type="EMBL" id="WBXO01000019">
    <property type="protein sequence ID" value="KAB2950899.1"/>
    <property type="molecule type" value="Genomic_DNA"/>
</dbReference>
<protein>
    <recommendedName>
        <fullName evidence="1">Copper amine oxidase-like N-terminal domain-containing protein</fullName>
    </recommendedName>
</protein>
<evidence type="ECO:0000313" key="2">
    <source>
        <dbReference type="EMBL" id="KAB2950899.1"/>
    </source>
</evidence>
<gene>
    <name evidence="2" type="ORF">F9B85_13810</name>
</gene>
<evidence type="ECO:0000259" key="1">
    <source>
        <dbReference type="Pfam" id="PF07833"/>
    </source>
</evidence>
<organism evidence="2 3">
    <name type="scientific">Heliorestis acidaminivorans</name>
    <dbReference type="NCBI Taxonomy" id="553427"/>
    <lineage>
        <taxon>Bacteria</taxon>
        <taxon>Bacillati</taxon>
        <taxon>Bacillota</taxon>
        <taxon>Clostridia</taxon>
        <taxon>Eubacteriales</taxon>
        <taxon>Heliobacteriaceae</taxon>
        <taxon>Heliorestis</taxon>
    </lineage>
</organism>
<dbReference type="AlphaFoldDB" id="A0A6I0EX96"/>
<name>A0A6I0EX96_9FIRM</name>
<feature type="non-terminal residue" evidence="2">
    <location>
        <position position="1"/>
    </location>
</feature>
<feature type="domain" description="Copper amine oxidase-like N-terminal" evidence="1">
    <location>
        <begin position="1"/>
        <end position="38"/>
    </location>
</feature>